<gene>
    <name evidence="3" type="ORF">EOD43_16455</name>
</gene>
<comment type="caution">
    <text evidence="3">The sequence shown here is derived from an EMBL/GenBank/DDBJ whole genome shotgun (WGS) entry which is preliminary data.</text>
</comment>
<dbReference type="Gene3D" id="3.40.50.720">
    <property type="entry name" value="NAD(P)-binding Rossmann-like Domain"/>
    <property type="match status" value="1"/>
</dbReference>
<proteinExistence type="inferred from homology"/>
<evidence type="ECO:0000256" key="2">
    <source>
        <dbReference type="ARBA" id="ARBA00023002"/>
    </source>
</evidence>
<dbReference type="Proteomes" id="UP000282971">
    <property type="component" value="Unassembled WGS sequence"/>
</dbReference>
<dbReference type="PRINTS" id="PR00081">
    <property type="entry name" value="GDHRDH"/>
</dbReference>
<dbReference type="InterPro" id="IPR036291">
    <property type="entry name" value="NAD(P)-bd_dom_sf"/>
</dbReference>
<dbReference type="InterPro" id="IPR002347">
    <property type="entry name" value="SDR_fam"/>
</dbReference>
<dbReference type="Pfam" id="PF13561">
    <property type="entry name" value="adh_short_C2"/>
    <property type="match status" value="1"/>
</dbReference>
<dbReference type="FunFam" id="3.40.50.720:FF:000084">
    <property type="entry name" value="Short-chain dehydrogenase reductase"/>
    <property type="match status" value="1"/>
</dbReference>
<dbReference type="PANTHER" id="PTHR24321:SF8">
    <property type="entry name" value="ESTRADIOL 17-BETA-DEHYDROGENASE 8-RELATED"/>
    <property type="match status" value="1"/>
</dbReference>
<name>A0A437M0H0_9SPHN</name>
<dbReference type="RefSeq" id="WP_127745125.1">
    <property type="nucleotide sequence ID" value="NZ_SACN01000002.1"/>
</dbReference>
<organism evidence="3 4">
    <name type="scientific">Sphingomonas crocodyli</name>
    <dbReference type="NCBI Taxonomy" id="1979270"/>
    <lineage>
        <taxon>Bacteria</taxon>
        <taxon>Pseudomonadati</taxon>
        <taxon>Pseudomonadota</taxon>
        <taxon>Alphaproteobacteria</taxon>
        <taxon>Sphingomonadales</taxon>
        <taxon>Sphingomonadaceae</taxon>
        <taxon>Sphingomonas</taxon>
    </lineage>
</organism>
<evidence type="ECO:0000256" key="1">
    <source>
        <dbReference type="ARBA" id="ARBA00006484"/>
    </source>
</evidence>
<reference evidence="3 4" key="1">
    <citation type="submission" date="2019-01" db="EMBL/GenBank/DDBJ databases">
        <authorList>
            <person name="Chen W.-M."/>
        </authorList>
    </citation>
    <scope>NUCLEOTIDE SEQUENCE [LARGE SCALE GENOMIC DNA]</scope>
    <source>
        <strain evidence="3 4">CCP-7</strain>
    </source>
</reference>
<dbReference type="EMBL" id="SACN01000002">
    <property type="protein sequence ID" value="RVT91112.1"/>
    <property type="molecule type" value="Genomic_DNA"/>
</dbReference>
<comment type="similarity">
    <text evidence="1">Belongs to the short-chain dehydrogenases/reductases (SDR) family.</text>
</comment>
<dbReference type="GO" id="GO:0016491">
    <property type="term" value="F:oxidoreductase activity"/>
    <property type="evidence" value="ECO:0007669"/>
    <property type="project" value="UniProtKB-KW"/>
</dbReference>
<evidence type="ECO:0000313" key="4">
    <source>
        <dbReference type="Proteomes" id="UP000282971"/>
    </source>
</evidence>
<dbReference type="AlphaFoldDB" id="A0A437M0H0"/>
<sequence>MQGKSALVTGGGGGFGKAIAELLLADGVAVTLADNDPAKLDAARDLLSSKVPGARIATIAGDATSEADVQVAIDAAIAHGGGLDIVVGTVGGGSGFGAILDLPYDKFMSDYALNVGSAFLLVKLATPRMQTGSSFVFISSAAAVTPLPNLVSYCTVKAGLDHFTRSAAIELSPRGIRFNAVRPGTTETDGMAHAFARDGFAASAAAKIPLARTGKPFDIAKAVHYLASDDASWITGQCWTVDGGAGLRTGG</sequence>
<keyword evidence="4" id="KW-1185">Reference proteome</keyword>
<keyword evidence="2" id="KW-0560">Oxidoreductase</keyword>
<protein>
    <submittedName>
        <fullName evidence="3">SDR family oxidoreductase</fullName>
    </submittedName>
</protein>
<dbReference type="PANTHER" id="PTHR24321">
    <property type="entry name" value="DEHYDROGENASES, SHORT CHAIN"/>
    <property type="match status" value="1"/>
</dbReference>
<accession>A0A437M0H0</accession>
<dbReference type="OrthoDB" id="9803333at2"/>
<dbReference type="CDD" id="cd05233">
    <property type="entry name" value="SDR_c"/>
    <property type="match status" value="1"/>
</dbReference>
<dbReference type="SUPFAM" id="SSF51735">
    <property type="entry name" value="NAD(P)-binding Rossmann-fold domains"/>
    <property type="match status" value="1"/>
</dbReference>
<evidence type="ECO:0000313" key="3">
    <source>
        <dbReference type="EMBL" id="RVT91112.1"/>
    </source>
</evidence>